<dbReference type="Pfam" id="PF08279">
    <property type="entry name" value="HTH_11"/>
    <property type="match status" value="1"/>
</dbReference>
<dbReference type="InterPro" id="IPR036095">
    <property type="entry name" value="PTS_EIIB-like_sf"/>
</dbReference>
<dbReference type="InterPro" id="IPR003501">
    <property type="entry name" value="PTS_EIIB_2/3"/>
</dbReference>
<dbReference type="SUPFAM" id="SSF63520">
    <property type="entry name" value="PTS-regulatory domain, PRD"/>
    <property type="match status" value="2"/>
</dbReference>
<proteinExistence type="predicted"/>
<dbReference type="GO" id="GO:0008982">
    <property type="term" value="F:protein-N(PI)-phosphohistidine-sugar phosphotransferase activity"/>
    <property type="evidence" value="ECO:0007669"/>
    <property type="project" value="InterPro"/>
</dbReference>
<dbReference type="SUPFAM" id="SSF55804">
    <property type="entry name" value="Phoshotransferase/anion transport protein"/>
    <property type="match status" value="1"/>
</dbReference>
<dbReference type="PANTHER" id="PTHR30185">
    <property type="entry name" value="CRYPTIC BETA-GLUCOSIDE BGL OPERON ANTITERMINATOR"/>
    <property type="match status" value="1"/>
</dbReference>
<dbReference type="Gene3D" id="1.10.1790.10">
    <property type="entry name" value="PRD domain"/>
    <property type="match status" value="2"/>
</dbReference>
<evidence type="ECO:0000313" key="10">
    <source>
        <dbReference type="Proteomes" id="UP000067698"/>
    </source>
</evidence>
<dbReference type="Pfam" id="PF05043">
    <property type="entry name" value="Mga"/>
    <property type="match status" value="1"/>
</dbReference>
<organism evidence="9 10">
    <name type="scientific">Aerococcus urinaeequi</name>
    <dbReference type="NCBI Taxonomy" id="51665"/>
    <lineage>
        <taxon>Bacteria</taxon>
        <taxon>Bacillati</taxon>
        <taxon>Bacillota</taxon>
        <taxon>Bacilli</taxon>
        <taxon>Lactobacillales</taxon>
        <taxon>Aerococcaceae</taxon>
        <taxon>Aerococcus</taxon>
    </lineage>
</organism>
<dbReference type="InterPro" id="IPR036388">
    <property type="entry name" value="WH-like_DNA-bd_sf"/>
</dbReference>
<dbReference type="GO" id="GO:0006355">
    <property type="term" value="P:regulation of DNA-templated transcription"/>
    <property type="evidence" value="ECO:0007669"/>
    <property type="project" value="InterPro"/>
</dbReference>
<sequence length="675" mass="77347">MRKNECDTIMENIEFVTTEIDIIKKLFQKKATYISSKELAAEIGVSDKTVRKYINHAKEALEQYGATIEMKKGSGYLLNIEDQHTFYSLLEEINSPQLSTAISSGPSDNIERERFILNLLLLENKQVTIHELAETMFISKSTVSAVIQQIKHKINAFNLTLNYDYQGNLLILGEELEKRRFILSYFYSNRSIESLNTTLFDYQFEGFSMETIFIIVLEKCREYQVQVSDFVLQNLVIHISLAIKRIESGFVINPKDEISSTDIEKELFVAEKIVASIEELIGIEFPENEAFYIAVHLKSKSNQLGEDTKFEDKELQIQLLEKLEQLNTVVDTPFLIDQQLLMGLKIHFEPLMTRLKNHIALSNPLTEEVVTKFPKLFAKSKQVLATMPILKHYEVSDHEWSYILLHILAAVERYKLASKLKVIVICATGLGSAQMLKNRLENEFSNSLSIESVISYYQLNGEMLKDIDLIISTIDISTTFYSVPVVNVSVFLNKEDIDLINKYVGRDRSSQVKKNKLHINQRKSQDIFNQYFSTDRFIQFEPGTSRDEMMQQLIATLSDSSTSVFVGELEKQIQIREQFSSLAFSQLAAFPHPAQPVGISSEIAIGLLPSGLYWDADHPKIKIVFLMSHSRIENPGLEMINEGLAAFIHQEDLMYQLILQPSFEQFKTLFMHVLG</sequence>
<dbReference type="PANTHER" id="PTHR30185:SF18">
    <property type="entry name" value="TRANSCRIPTIONAL REGULATOR MTLR"/>
    <property type="match status" value="1"/>
</dbReference>
<dbReference type="Gene3D" id="1.10.10.10">
    <property type="entry name" value="Winged helix-like DNA-binding domain superfamily/Winged helix DNA-binding domain"/>
    <property type="match status" value="2"/>
</dbReference>
<dbReference type="AlphaFoldDB" id="A0AAC8WZ43"/>
<gene>
    <name evidence="9" type="ORF">AWM74_01305</name>
</gene>
<dbReference type="GO" id="GO:0009401">
    <property type="term" value="P:phosphoenolpyruvate-dependent sugar phosphotransferase system"/>
    <property type="evidence" value="ECO:0007669"/>
    <property type="project" value="InterPro"/>
</dbReference>
<dbReference type="EMBL" id="CP014162">
    <property type="protein sequence ID" value="AMB96953.1"/>
    <property type="molecule type" value="Genomic_DNA"/>
</dbReference>
<dbReference type="InterPro" id="IPR013196">
    <property type="entry name" value="HTH_11"/>
</dbReference>
<dbReference type="PROSITE" id="PS51094">
    <property type="entry name" value="PTS_EIIA_TYPE_2"/>
    <property type="match status" value="1"/>
</dbReference>
<feature type="domain" description="PTS EIIB type-2" evidence="7">
    <location>
        <begin position="420"/>
        <end position="512"/>
    </location>
</feature>
<keyword evidence="5" id="KW-0804">Transcription</keyword>
<dbReference type="InterPro" id="IPR007737">
    <property type="entry name" value="Mga_HTH"/>
</dbReference>
<reference evidence="9 10" key="1">
    <citation type="journal article" date="2016" name="Genome Announc.">
        <title>Complete Genome Sequences of Aerococcus christensenii CCUG 28831T, Aerococcus sanguinicola CCUG 43001T, Aerococcus urinae CCUG 36881T, Aerococcus urinaeequi CCUG 28094T, Aerococcus urinaehominis CCUG 42038 BT, and Aerococcus viridans CCUG 4311T.</title>
        <authorList>
            <person name="Carkaci D."/>
            <person name="Dargis R."/>
            <person name="Nielsen X.C."/>
            <person name="Skovgaard O."/>
            <person name="Fuursted K."/>
            <person name="Christensen J.J."/>
        </authorList>
    </citation>
    <scope>NUCLEOTIDE SEQUENCE [LARGE SCALE GENOMIC DNA]</scope>
    <source>
        <strain evidence="9 10">CCUG28094</strain>
    </source>
</reference>
<feature type="domain" description="PTS EIIA type-2" evidence="6">
    <location>
        <begin position="530"/>
        <end position="673"/>
    </location>
</feature>
<evidence type="ECO:0000256" key="5">
    <source>
        <dbReference type="ARBA" id="ARBA00023163"/>
    </source>
</evidence>
<dbReference type="InterPro" id="IPR050661">
    <property type="entry name" value="BglG_antiterminators"/>
</dbReference>
<evidence type="ECO:0000256" key="2">
    <source>
        <dbReference type="ARBA" id="ARBA00022737"/>
    </source>
</evidence>
<feature type="domain" description="PRD" evidence="8">
    <location>
        <begin position="199"/>
        <end position="307"/>
    </location>
</feature>
<dbReference type="Proteomes" id="UP000067698">
    <property type="component" value="Chromosome"/>
</dbReference>
<dbReference type="InterPro" id="IPR011608">
    <property type="entry name" value="PRD"/>
</dbReference>
<keyword evidence="2" id="KW-0677">Repeat</keyword>
<evidence type="ECO:0000259" key="6">
    <source>
        <dbReference type="PROSITE" id="PS51094"/>
    </source>
</evidence>
<dbReference type="InterPro" id="IPR002178">
    <property type="entry name" value="PTS_EIIA_type-2_dom"/>
</dbReference>
<dbReference type="InterPro" id="IPR036634">
    <property type="entry name" value="PRD_sf"/>
</dbReference>
<dbReference type="PROSITE" id="PS51099">
    <property type="entry name" value="PTS_EIIB_TYPE_2"/>
    <property type="match status" value="1"/>
</dbReference>
<dbReference type="Pfam" id="PF00874">
    <property type="entry name" value="PRD"/>
    <property type="match status" value="2"/>
</dbReference>
<evidence type="ECO:0000259" key="7">
    <source>
        <dbReference type="PROSITE" id="PS51099"/>
    </source>
</evidence>
<dbReference type="Gene3D" id="3.40.50.2300">
    <property type="match status" value="1"/>
</dbReference>
<dbReference type="Pfam" id="PF02302">
    <property type="entry name" value="PTS_IIB"/>
    <property type="match status" value="1"/>
</dbReference>
<accession>A0AAC8WZ43</accession>
<evidence type="ECO:0000256" key="4">
    <source>
        <dbReference type="ARBA" id="ARBA00023159"/>
    </source>
</evidence>
<dbReference type="InterPro" id="IPR016152">
    <property type="entry name" value="PTrfase/Anion_transptr"/>
</dbReference>
<evidence type="ECO:0000256" key="1">
    <source>
        <dbReference type="ARBA" id="ARBA00022679"/>
    </source>
</evidence>
<evidence type="ECO:0000313" key="9">
    <source>
        <dbReference type="EMBL" id="AMB96953.1"/>
    </source>
</evidence>
<keyword evidence="1" id="KW-0808">Transferase</keyword>
<feature type="domain" description="PRD" evidence="8">
    <location>
        <begin position="310"/>
        <end position="417"/>
    </location>
</feature>
<name>A0AAC8WZ43_9LACT</name>
<dbReference type="Gene3D" id="3.40.930.10">
    <property type="entry name" value="Mannitol-specific EII, Chain A"/>
    <property type="match status" value="1"/>
</dbReference>
<protein>
    <submittedName>
        <fullName evidence="9">Uncharacterized protein</fullName>
    </submittedName>
</protein>
<evidence type="ECO:0000256" key="3">
    <source>
        <dbReference type="ARBA" id="ARBA00023015"/>
    </source>
</evidence>
<dbReference type="PROSITE" id="PS51372">
    <property type="entry name" value="PRD_2"/>
    <property type="match status" value="2"/>
</dbReference>
<evidence type="ECO:0000259" key="8">
    <source>
        <dbReference type="PROSITE" id="PS51372"/>
    </source>
</evidence>
<dbReference type="CDD" id="cd05568">
    <property type="entry name" value="PTS_IIB_bgl_like"/>
    <property type="match status" value="1"/>
</dbReference>
<dbReference type="SUPFAM" id="SSF52794">
    <property type="entry name" value="PTS system IIB component-like"/>
    <property type="match status" value="1"/>
</dbReference>
<keyword evidence="3" id="KW-0805">Transcription regulation</keyword>
<reference evidence="10" key="2">
    <citation type="submission" date="2016-01" db="EMBL/GenBank/DDBJ databases">
        <title>Six Aerococcus type strain genome sequencing and assembly using PacBio and Illumina Hiseq.</title>
        <authorList>
            <person name="Carkaci D."/>
            <person name="Dargis R."/>
            <person name="Nielsen X.C."/>
            <person name="Skovgaard O."/>
            <person name="Fuursted K."/>
            <person name="Christensen J.J."/>
        </authorList>
    </citation>
    <scope>NUCLEOTIDE SEQUENCE [LARGE SCALE GENOMIC DNA]</scope>
    <source>
        <strain evidence="10">CCUG28094</strain>
    </source>
</reference>
<dbReference type="InterPro" id="IPR013011">
    <property type="entry name" value="PTS_EIIB_2"/>
</dbReference>
<keyword evidence="4" id="KW-0010">Activator</keyword>